<sequence>MHHTSTSTFSRPTVWRVLCSFAHACPNSHSLTPLSLCLEPPQAVTSPCGNLRHPMVVPSLAHATLRAWHVRRATQVASPSYWPVSLGGLSTRPATSSAMHTCSRGTVGCHKDGVAITPPLAFGSTEKRWRQ</sequence>
<reference evidence="1" key="1">
    <citation type="submission" date="2019-11" db="UniProtKB">
        <authorList>
            <consortium name="WormBaseParasite"/>
        </authorList>
    </citation>
    <scope>IDENTIFICATION</scope>
</reference>
<protein>
    <submittedName>
        <fullName evidence="1">Secreted protein</fullName>
    </submittedName>
</protein>
<dbReference type="WBParaSite" id="MCU_014688-RA">
    <property type="protein sequence ID" value="MCU_014688-RA"/>
    <property type="gene ID" value="MCU_014688"/>
</dbReference>
<organism evidence="1">
    <name type="scientific">Mesocestoides corti</name>
    <name type="common">Flatworm</name>
    <dbReference type="NCBI Taxonomy" id="53468"/>
    <lineage>
        <taxon>Eukaryota</taxon>
        <taxon>Metazoa</taxon>
        <taxon>Spiralia</taxon>
        <taxon>Lophotrochozoa</taxon>
        <taxon>Platyhelminthes</taxon>
        <taxon>Cestoda</taxon>
        <taxon>Eucestoda</taxon>
        <taxon>Cyclophyllidea</taxon>
        <taxon>Mesocestoididae</taxon>
        <taxon>Mesocestoides</taxon>
    </lineage>
</organism>
<dbReference type="AlphaFoldDB" id="A0A5K3G5H1"/>
<evidence type="ECO:0000313" key="1">
    <source>
        <dbReference type="WBParaSite" id="MCU_014688-RA"/>
    </source>
</evidence>
<accession>A0A5K3G5H1</accession>
<name>A0A5K3G5H1_MESCO</name>
<proteinExistence type="predicted"/>